<dbReference type="GO" id="GO:0015628">
    <property type="term" value="P:protein secretion by the type II secretion system"/>
    <property type="evidence" value="ECO:0007669"/>
    <property type="project" value="InterPro"/>
</dbReference>
<evidence type="ECO:0000256" key="4">
    <source>
        <dbReference type="ARBA" id="ARBA00022989"/>
    </source>
</evidence>
<dbReference type="GO" id="GO:0016020">
    <property type="term" value="C:membrane"/>
    <property type="evidence" value="ECO:0007669"/>
    <property type="project" value="UniProtKB-SubCell"/>
</dbReference>
<dbReference type="GO" id="GO:0015627">
    <property type="term" value="C:type II protein secretion system complex"/>
    <property type="evidence" value="ECO:0007669"/>
    <property type="project" value="InterPro"/>
</dbReference>
<keyword evidence="2" id="KW-0488">Methylation</keyword>
<comment type="subcellular location">
    <subcellularLocation>
        <location evidence="1">Membrane</location>
        <topology evidence="1">Single-pass membrane protein</topology>
    </subcellularLocation>
</comment>
<dbReference type="InterPro" id="IPR012902">
    <property type="entry name" value="N_methyl_site"/>
</dbReference>
<dbReference type="PRINTS" id="PR00885">
    <property type="entry name" value="BCTERIALGSPH"/>
</dbReference>
<feature type="transmembrane region" description="Helical" evidence="6">
    <location>
        <begin position="12"/>
        <end position="34"/>
    </location>
</feature>
<accession>A0A975JE53</accession>
<proteinExistence type="predicted"/>
<gene>
    <name evidence="7" type="ORF">KDD17_01585</name>
</gene>
<dbReference type="PROSITE" id="PS00409">
    <property type="entry name" value="PROKAR_NTER_METHYL"/>
    <property type="match status" value="1"/>
</dbReference>
<sequence>MAETRRGDSGVTLIETLVVLVLVAVAAGIVTLSLPGTAPPRAVAQEADLLGKRLNLAAERSLTTGQTLRMAWGDGSYGFSVWDGAAWTPATAQSLAGPHRIESGLILDDPDGARSGEIRITADLMPDAEGPRVLRIGNGALRHAVTFDGARASVAP</sequence>
<evidence type="ECO:0000256" key="1">
    <source>
        <dbReference type="ARBA" id="ARBA00004167"/>
    </source>
</evidence>
<dbReference type="Pfam" id="PF07963">
    <property type="entry name" value="N_methyl"/>
    <property type="match status" value="1"/>
</dbReference>
<evidence type="ECO:0000256" key="5">
    <source>
        <dbReference type="ARBA" id="ARBA00023136"/>
    </source>
</evidence>
<organism evidence="7 8">
    <name type="scientific">Sulfitobacter albidus</name>
    <dbReference type="NCBI Taxonomy" id="2829501"/>
    <lineage>
        <taxon>Bacteria</taxon>
        <taxon>Pseudomonadati</taxon>
        <taxon>Pseudomonadota</taxon>
        <taxon>Alphaproteobacteria</taxon>
        <taxon>Rhodobacterales</taxon>
        <taxon>Roseobacteraceae</taxon>
        <taxon>Sulfitobacter</taxon>
    </lineage>
</organism>
<dbReference type="EMBL" id="CP073581">
    <property type="protein sequence ID" value="QUJ76783.1"/>
    <property type="molecule type" value="Genomic_DNA"/>
</dbReference>
<keyword evidence="4 6" id="KW-1133">Transmembrane helix</keyword>
<dbReference type="Gene3D" id="3.55.40.10">
    <property type="entry name" value="minor pseudopilin epsh domain"/>
    <property type="match status" value="1"/>
</dbReference>
<reference evidence="7" key="1">
    <citation type="submission" date="2021-04" db="EMBL/GenBank/DDBJ databases">
        <title>Complete genome sequence for Sulfitobacter sp. strain JK7-1.</title>
        <authorList>
            <person name="Park S.-J."/>
        </authorList>
    </citation>
    <scope>NUCLEOTIDE SEQUENCE</scope>
    <source>
        <strain evidence="7">JK7-1</strain>
    </source>
</reference>
<keyword evidence="3 6" id="KW-0812">Transmembrane</keyword>
<dbReference type="NCBIfam" id="TIGR02532">
    <property type="entry name" value="IV_pilin_GFxxxE"/>
    <property type="match status" value="1"/>
</dbReference>
<dbReference type="KEGG" id="sual:KDD17_01585"/>
<evidence type="ECO:0000256" key="6">
    <source>
        <dbReference type="SAM" id="Phobius"/>
    </source>
</evidence>
<dbReference type="InterPro" id="IPR002416">
    <property type="entry name" value="T2SS_protein-GspH"/>
</dbReference>
<evidence type="ECO:0000313" key="8">
    <source>
        <dbReference type="Proteomes" id="UP000683291"/>
    </source>
</evidence>
<dbReference type="InterPro" id="IPR045584">
    <property type="entry name" value="Pilin-like"/>
</dbReference>
<dbReference type="RefSeq" id="WP_212704980.1">
    <property type="nucleotide sequence ID" value="NZ_CP073581.1"/>
</dbReference>
<evidence type="ECO:0000256" key="2">
    <source>
        <dbReference type="ARBA" id="ARBA00022481"/>
    </source>
</evidence>
<dbReference type="SUPFAM" id="SSF54523">
    <property type="entry name" value="Pili subunits"/>
    <property type="match status" value="1"/>
</dbReference>
<evidence type="ECO:0000313" key="7">
    <source>
        <dbReference type="EMBL" id="QUJ76783.1"/>
    </source>
</evidence>
<keyword evidence="8" id="KW-1185">Reference proteome</keyword>
<dbReference type="Proteomes" id="UP000683291">
    <property type="component" value="Chromosome 1"/>
</dbReference>
<name>A0A975JE53_9RHOB</name>
<evidence type="ECO:0000256" key="3">
    <source>
        <dbReference type="ARBA" id="ARBA00022692"/>
    </source>
</evidence>
<protein>
    <submittedName>
        <fullName evidence="7">Prepilin-type N-terminal cleavage/methylation domain-containing protein</fullName>
    </submittedName>
</protein>
<dbReference type="AlphaFoldDB" id="A0A975JE53"/>
<keyword evidence="5 6" id="KW-0472">Membrane</keyword>